<dbReference type="InterPro" id="IPR050703">
    <property type="entry name" value="Flavin_MAO"/>
</dbReference>
<comment type="cofactor">
    <cofactor evidence="1 10">
        <name>FAD</name>
        <dbReference type="ChEBI" id="CHEBI:57692"/>
    </cofactor>
</comment>
<evidence type="ECO:0000256" key="10">
    <source>
        <dbReference type="RuleBase" id="RU362067"/>
    </source>
</evidence>
<comment type="function">
    <text evidence="5">Catalyzes the oxidative deamination of primary and some secondary amines such as neurotransmitters, and exogenous amines including the tertiary amine, neurotoxin 1-methyl-4-phenyl-1,2,3,6-tetrahydropyridine (MPTP), with concomitant reduction of oxygen to hydrogen peroxide and participates in the metabolism of neuroactive and vasoactive amines in the central nervous system and peripheral tissues. Preferentially degrades benzylamine and phenylethylamine.</text>
</comment>
<evidence type="ECO:0000256" key="9">
    <source>
        <dbReference type="PIRSR" id="PIRSR601613-1"/>
    </source>
</evidence>
<name>A0A2B4S3D4_STYPI</name>
<feature type="binding site" evidence="9">
    <location>
        <position position="85"/>
    </location>
    <ligand>
        <name>FAD</name>
        <dbReference type="ChEBI" id="CHEBI:57692"/>
    </ligand>
</feature>
<comment type="catalytic activity">
    <reaction evidence="7">
        <text>benzylamine + O2 + H2O = benzaldehyde + H2O2 + NH4(+)</text>
        <dbReference type="Rhea" id="RHEA:59424"/>
        <dbReference type="ChEBI" id="CHEBI:15377"/>
        <dbReference type="ChEBI" id="CHEBI:15379"/>
        <dbReference type="ChEBI" id="CHEBI:16240"/>
        <dbReference type="ChEBI" id="CHEBI:17169"/>
        <dbReference type="ChEBI" id="CHEBI:28938"/>
        <dbReference type="ChEBI" id="CHEBI:225238"/>
    </reaction>
    <physiologicalReaction direction="left-to-right" evidence="7">
        <dbReference type="Rhea" id="RHEA:59425"/>
    </physiologicalReaction>
</comment>
<evidence type="ECO:0000313" key="13">
    <source>
        <dbReference type="Proteomes" id="UP000225706"/>
    </source>
</evidence>
<protein>
    <recommendedName>
        <fullName evidence="10">Amine oxidase</fullName>
        <ecNumber evidence="10">1.4.3.-</ecNumber>
    </recommendedName>
</protein>
<accession>A0A2B4S3D4</accession>
<keyword evidence="10" id="KW-0285">Flavoprotein</keyword>
<comment type="catalytic activity">
    <reaction evidence="8">
        <text>N-acetylputrescine + O2 + H2O = 4-acetamidobutanal + H2O2 + NH4(+)</text>
        <dbReference type="Rhea" id="RHEA:70283"/>
        <dbReference type="ChEBI" id="CHEBI:7386"/>
        <dbReference type="ChEBI" id="CHEBI:15377"/>
        <dbReference type="ChEBI" id="CHEBI:15379"/>
        <dbReference type="ChEBI" id="CHEBI:16240"/>
        <dbReference type="ChEBI" id="CHEBI:28938"/>
        <dbReference type="ChEBI" id="CHEBI:58263"/>
    </reaction>
    <physiologicalReaction direction="left-to-right" evidence="8">
        <dbReference type="Rhea" id="RHEA:70284"/>
    </physiologicalReaction>
</comment>
<dbReference type="PANTHER" id="PTHR43563:SF1">
    <property type="entry name" value="AMINE OXIDASE [FLAVIN-CONTAINING] B"/>
    <property type="match status" value="1"/>
</dbReference>
<keyword evidence="10" id="KW-0472">Membrane</keyword>
<dbReference type="GO" id="GO:0097621">
    <property type="term" value="F:monoamine oxidase activity"/>
    <property type="evidence" value="ECO:0007669"/>
    <property type="project" value="UniProtKB-EC"/>
</dbReference>
<dbReference type="EC" id="1.4.3.-" evidence="10"/>
<feature type="domain" description="Amine oxidase" evidence="11">
    <location>
        <begin position="84"/>
        <end position="514"/>
    </location>
</feature>
<evidence type="ECO:0000313" key="12">
    <source>
        <dbReference type="EMBL" id="PFX23078.1"/>
    </source>
</evidence>
<dbReference type="EMBL" id="LSMT01000219">
    <property type="protein sequence ID" value="PFX23078.1"/>
    <property type="molecule type" value="Genomic_DNA"/>
</dbReference>
<dbReference type="SUPFAM" id="SSF51905">
    <property type="entry name" value="FAD/NAD(P)-binding domain"/>
    <property type="match status" value="1"/>
</dbReference>
<keyword evidence="4 10" id="KW-0560">Oxidoreductase</keyword>
<dbReference type="GO" id="GO:0005741">
    <property type="term" value="C:mitochondrial outer membrane"/>
    <property type="evidence" value="ECO:0007669"/>
    <property type="project" value="UniProtKB-SubCell"/>
</dbReference>
<feature type="binding site" evidence="9">
    <location>
        <begin position="131"/>
        <end position="134"/>
    </location>
    <ligand>
        <name>FAD</name>
        <dbReference type="ChEBI" id="CHEBI:57692"/>
    </ligand>
</feature>
<comment type="catalytic activity">
    <reaction evidence="6">
        <text>a secondary aliphatic amine + O2 + H2O = a primary amine + an aldehyde + H2O2</text>
        <dbReference type="Rhea" id="RHEA:26414"/>
        <dbReference type="ChEBI" id="CHEBI:15377"/>
        <dbReference type="ChEBI" id="CHEBI:15379"/>
        <dbReference type="ChEBI" id="CHEBI:16240"/>
        <dbReference type="ChEBI" id="CHEBI:17478"/>
        <dbReference type="ChEBI" id="CHEBI:58855"/>
        <dbReference type="ChEBI" id="CHEBI:65296"/>
        <dbReference type="EC" id="1.4.3.4"/>
    </reaction>
</comment>
<feature type="binding site" evidence="9">
    <location>
        <position position="296"/>
    </location>
    <ligand>
        <name>FAD</name>
        <dbReference type="ChEBI" id="CHEBI:57692"/>
    </ligand>
</feature>
<dbReference type="InterPro" id="IPR001613">
    <property type="entry name" value="Flavin_amine_oxidase"/>
</dbReference>
<keyword evidence="10" id="KW-0274">FAD</keyword>
<evidence type="ECO:0000256" key="7">
    <source>
        <dbReference type="ARBA" id="ARBA00049354"/>
    </source>
</evidence>
<sequence>MEIDKECGGIRNFEVHGYFVSRFKAFVVAILFVSLFITVVVLATLLVNERGKGDITRATGDQAGNQEPHLKQMTCDVVVVGGGISGLYMAETLMRLKKENNVCLFEKDSRFGGRNYDFRFQRAPNISINLGSWRVDRKNKRVMDLARRLNITMLFIGNLTDVFFQARGVNASTFQSLKEKAFPTLMSGPFSNMTWLDMYLFAWKNMTKEKALEFPFYREFMCERLGSEGCELLYTRYVDKRDFYEESTLYIYEHDKAVSNFSNNFVKPRGGISDITTALKTSAQRFGAKLVLNESVNGLERKEGGYAVHTDRFKVSAKKLVIALPTLPFESITGDVAADVKSNVLFGSIQGANAFKAVAIYSSAWWEDYLPNLNRSEPIVETFWSASTCMVLVPYNGRGPQGEAVIQLTYAWLGCAAKWGKMSKLPRAGFEVEIKKAVQEVFPEKDVPDPLDMVFKFWDRVAWHVTKAGSNVSRHDVKNWAKRPFPGEEIYLVGEAYSLEDGWNEGALSSAYSALEEGWGISNPGEY</sequence>
<comment type="subcellular location">
    <subcellularLocation>
        <location evidence="2">Mitochondrion outer membrane</location>
        <topology evidence="2">Single-pass type IV membrane protein</topology>
        <orientation evidence="2">Cytoplasmic side</orientation>
    </subcellularLocation>
</comment>
<evidence type="ECO:0000256" key="3">
    <source>
        <dbReference type="ARBA" id="ARBA00005995"/>
    </source>
</evidence>
<reference evidence="13" key="1">
    <citation type="journal article" date="2017" name="bioRxiv">
        <title>Comparative analysis of the genomes of Stylophora pistillata and Acropora digitifera provides evidence for extensive differences between species of corals.</title>
        <authorList>
            <person name="Voolstra C.R."/>
            <person name="Li Y."/>
            <person name="Liew Y.J."/>
            <person name="Baumgarten S."/>
            <person name="Zoccola D."/>
            <person name="Flot J.-F."/>
            <person name="Tambutte S."/>
            <person name="Allemand D."/>
            <person name="Aranda M."/>
        </authorList>
    </citation>
    <scope>NUCLEOTIDE SEQUENCE [LARGE SCALE GENOMIC DNA]</scope>
</reference>
<dbReference type="Proteomes" id="UP000225706">
    <property type="component" value="Unassembled WGS sequence"/>
</dbReference>
<keyword evidence="10" id="KW-1133">Transmembrane helix</keyword>
<evidence type="ECO:0000259" key="11">
    <source>
        <dbReference type="Pfam" id="PF01593"/>
    </source>
</evidence>
<dbReference type="STRING" id="50429.A0A2B4S3D4"/>
<dbReference type="AlphaFoldDB" id="A0A2B4S3D4"/>
<gene>
    <name evidence="12" type="ORF">AWC38_SpisGene12383</name>
</gene>
<proteinExistence type="inferred from homology"/>
<feature type="transmembrane region" description="Helical" evidence="10">
    <location>
        <begin position="25"/>
        <end position="47"/>
    </location>
</feature>
<evidence type="ECO:0000256" key="5">
    <source>
        <dbReference type="ARBA" id="ARBA00045409"/>
    </source>
</evidence>
<dbReference type="GO" id="GO:0008131">
    <property type="term" value="F:primary methylamine oxidase activity"/>
    <property type="evidence" value="ECO:0007669"/>
    <property type="project" value="UniProtKB-ARBA"/>
</dbReference>
<dbReference type="InterPro" id="IPR002937">
    <property type="entry name" value="Amino_oxidase"/>
</dbReference>
<feature type="binding site" evidence="9">
    <location>
        <position position="134"/>
    </location>
    <ligand>
        <name>substrate</name>
    </ligand>
</feature>
<dbReference type="PRINTS" id="PR00757">
    <property type="entry name" value="AMINEOXDASEF"/>
</dbReference>
<comment type="caution">
    <text evidence="12">The sequence shown here is derived from an EMBL/GenBank/DDBJ whole genome shotgun (WGS) entry which is preliminary data.</text>
</comment>
<dbReference type="Pfam" id="PF01593">
    <property type="entry name" value="Amino_oxidase"/>
    <property type="match status" value="1"/>
</dbReference>
<dbReference type="InterPro" id="IPR036188">
    <property type="entry name" value="FAD/NAD-bd_sf"/>
</dbReference>
<evidence type="ECO:0000256" key="1">
    <source>
        <dbReference type="ARBA" id="ARBA00001974"/>
    </source>
</evidence>
<organism evidence="12 13">
    <name type="scientific">Stylophora pistillata</name>
    <name type="common">Smooth cauliflower coral</name>
    <dbReference type="NCBI Taxonomy" id="50429"/>
    <lineage>
        <taxon>Eukaryota</taxon>
        <taxon>Metazoa</taxon>
        <taxon>Cnidaria</taxon>
        <taxon>Anthozoa</taxon>
        <taxon>Hexacorallia</taxon>
        <taxon>Scleractinia</taxon>
        <taxon>Astrocoeniina</taxon>
        <taxon>Pocilloporidae</taxon>
        <taxon>Stylophora</taxon>
    </lineage>
</organism>
<evidence type="ECO:0000256" key="6">
    <source>
        <dbReference type="ARBA" id="ARBA00048448"/>
    </source>
</evidence>
<keyword evidence="13" id="KW-1185">Reference proteome</keyword>
<evidence type="ECO:0000256" key="4">
    <source>
        <dbReference type="ARBA" id="ARBA00023002"/>
    </source>
</evidence>
<dbReference type="Gene3D" id="3.50.50.60">
    <property type="entry name" value="FAD/NAD(P)-binding domain"/>
    <property type="match status" value="1"/>
</dbReference>
<comment type="similarity">
    <text evidence="3 10">Belongs to the flavin monoamine oxidase family.</text>
</comment>
<dbReference type="OrthoDB" id="10051671at2759"/>
<keyword evidence="10" id="KW-0812">Transmembrane</keyword>
<dbReference type="PANTHER" id="PTHR43563">
    <property type="entry name" value="AMINE OXIDASE"/>
    <property type="match status" value="1"/>
</dbReference>
<evidence type="ECO:0000256" key="8">
    <source>
        <dbReference type="ARBA" id="ARBA00049430"/>
    </source>
</evidence>
<evidence type="ECO:0000256" key="2">
    <source>
        <dbReference type="ARBA" id="ARBA00004362"/>
    </source>
</evidence>
<feature type="binding site" evidence="9">
    <location>
        <position position="495"/>
    </location>
    <ligand>
        <name>FAD</name>
        <dbReference type="ChEBI" id="CHEBI:57692"/>
    </ligand>
</feature>